<dbReference type="AlphaFoldDB" id="A0A1E1K7X3"/>
<organism evidence="2 3">
    <name type="scientific">Rhynchosporium agropyri</name>
    <dbReference type="NCBI Taxonomy" id="914238"/>
    <lineage>
        <taxon>Eukaryota</taxon>
        <taxon>Fungi</taxon>
        <taxon>Dikarya</taxon>
        <taxon>Ascomycota</taxon>
        <taxon>Pezizomycotina</taxon>
        <taxon>Leotiomycetes</taxon>
        <taxon>Helotiales</taxon>
        <taxon>Ploettnerulaceae</taxon>
        <taxon>Rhynchosporium</taxon>
    </lineage>
</organism>
<feature type="region of interest" description="Disordered" evidence="1">
    <location>
        <begin position="1"/>
        <end position="32"/>
    </location>
</feature>
<reference evidence="3" key="1">
    <citation type="submission" date="2016-03" db="EMBL/GenBank/DDBJ databases">
        <authorList>
            <person name="Guldener U."/>
        </authorList>
    </citation>
    <scope>NUCLEOTIDE SEQUENCE [LARGE SCALE GENOMIC DNA]</scope>
    <source>
        <strain evidence="3">04CH-RAC-A.6.1</strain>
    </source>
</reference>
<evidence type="ECO:0000256" key="1">
    <source>
        <dbReference type="SAM" id="MobiDB-lite"/>
    </source>
</evidence>
<evidence type="ECO:0000313" key="3">
    <source>
        <dbReference type="Proteomes" id="UP000178912"/>
    </source>
</evidence>
<accession>A0A1E1K7X3</accession>
<protein>
    <submittedName>
        <fullName evidence="2">Uncharacterized protein</fullName>
    </submittedName>
</protein>
<name>A0A1E1K7X3_9HELO</name>
<feature type="compositionally biased region" description="Polar residues" evidence="1">
    <location>
        <begin position="14"/>
        <end position="23"/>
    </location>
</feature>
<proteinExistence type="predicted"/>
<keyword evidence="3" id="KW-1185">Reference proteome</keyword>
<gene>
    <name evidence="2" type="ORF">RAG0_04243</name>
</gene>
<sequence>MKNDAKLDPFPTSEEITSLQNEGSEAPEQERQKARFFSHGLAKKSTNRNMIGCHIVPQCQENSLCNRA</sequence>
<evidence type="ECO:0000313" key="2">
    <source>
        <dbReference type="EMBL" id="CZS94187.1"/>
    </source>
</evidence>
<dbReference type="EMBL" id="FJUX01000017">
    <property type="protein sequence ID" value="CZS94187.1"/>
    <property type="molecule type" value="Genomic_DNA"/>
</dbReference>
<dbReference type="Proteomes" id="UP000178912">
    <property type="component" value="Unassembled WGS sequence"/>
</dbReference>